<reference evidence="3 4" key="1">
    <citation type="submission" date="2020-01" db="EMBL/GenBank/DDBJ databases">
        <title>Spongiivirga citrea KCTC 32990T.</title>
        <authorList>
            <person name="Wang G."/>
        </authorList>
    </citation>
    <scope>NUCLEOTIDE SEQUENCE [LARGE SCALE GENOMIC DNA]</scope>
    <source>
        <strain evidence="3 4">KCTC 32990</strain>
    </source>
</reference>
<dbReference type="AlphaFoldDB" id="A0A6M0CKV9"/>
<dbReference type="SUPFAM" id="SSF49785">
    <property type="entry name" value="Galactose-binding domain-like"/>
    <property type="match status" value="1"/>
</dbReference>
<dbReference type="PANTHER" id="PTHR13194:SF19">
    <property type="entry name" value="NAD(P)-BINDING ROSSMANN-FOLD SUPERFAMILY PROTEIN"/>
    <property type="match status" value="1"/>
</dbReference>
<dbReference type="EMBL" id="JAABOQ010000006">
    <property type="protein sequence ID" value="NER18585.1"/>
    <property type="molecule type" value="Genomic_DNA"/>
</dbReference>
<proteinExistence type="inferred from homology"/>
<comment type="similarity">
    <text evidence="1">Belongs to the CIA30 family.</text>
</comment>
<evidence type="ECO:0000259" key="2">
    <source>
        <dbReference type="Pfam" id="PF08547"/>
    </source>
</evidence>
<organism evidence="3 4">
    <name type="scientific">Spongiivirga citrea</name>
    <dbReference type="NCBI Taxonomy" id="1481457"/>
    <lineage>
        <taxon>Bacteria</taxon>
        <taxon>Pseudomonadati</taxon>
        <taxon>Bacteroidota</taxon>
        <taxon>Flavobacteriia</taxon>
        <taxon>Flavobacteriales</taxon>
        <taxon>Flavobacteriaceae</taxon>
        <taxon>Spongiivirga</taxon>
    </lineage>
</organism>
<dbReference type="InterPro" id="IPR039131">
    <property type="entry name" value="NDUFAF1"/>
</dbReference>
<accession>A0A6M0CKV9</accession>
<keyword evidence="4" id="KW-1185">Reference proteome</keyword>
<dbReference type="InterPro" id="IPR013857">
    <property type="entry name" value="NADH-UbQ_OxRdtase-assoc_prot30"/>
</dbReference>
<evidence type="ECO:0000256" key="1">
    <source>
        <dbReference type="ARBA" id="ARBA00007884"/>
    </source>
</evidence>
<protein>
    <submittedName>
        <fullName evidence="3">CIA30 family protein</fullName>
    </submittedName>
</protein>
<evidence type="ECO:0000313" key="3">
    <source>
        <dbReference type="EMBL" id="NER18585.1"/>
    </source>
</evidence>
<name>A0A6M0CKV9_9FLAO</name>
<comment type="caution">
    <text evidence="3">The sequence shown here is derived from an EMBL/GenBank/DDBJ whole genome shotgun (WGS) entry which is preliminary data.</text>
</comment>
<feature type="domain" description="NADH:ubiquinone oxidoreductase intermediate-associated protein 30" evidence="2">
    <location>
        <begin position="3"/>
        <end position="153"/>
    </location>
</feature>
<dbReference type="PANTHER" id="PTHR13194">
    <property type="entry name" value="COMPLEX I INTERMEDIATE-ASSOCIATED PROTEIN 30"/>
    <property type="match status" value="1"/>
</dbReference>
<sequence length="159" mass="17709">MIFDFNKTTDISGWRVVDDGVMGGRSQGSFALNANGNGVFSGTVSLENNGGFSSVRYQTDQMALGSYSKFVLKLKGDGKSYQFRVRSSFRERFSYIGKFETTGKKQTIEIPFATMYPAFRGRTLDLDNYNGETLVEIAFLIGNKKAENFKLEIVSIAVE</sequence>
<evidence type="ECO:0000313" key="4">
    <source>
        <dbReference type="Proteomes" id="UP000474296"/>
    </source>
</evidence>
<dbReference type="InterPro" id="IPR008979">
    <property type="entry name" value="Galactose-bd-like_sf"/>
</dbReference>
<dbReference type="Pfam" id="PF08547">
    <property type="entry name" value="CIA30"/>
    <property type="match status" value="1"/>
</dbReference>
<dbReference type="Proteomes" id="UP000474296">
    <property type="component" value="Unassembled WGS sequence"/>
</dbReference>
<gene>
    <name evidence="3" type="ORF">GWK10_15300</name>
</gene>